<keyword evidence="2" id="KW-1185">Reference proteome</keyword>
<dbReference type="KEGG" id="vg:65099575"/>
<dbReference type="InterPro" id="IPR008550">
    <property type="entry name" value="Herpesvirus_BRRF2-like"/>
</dbReference>
<protein>
    <submittedName>
        <fullName evidence="1">ORF48</fullName>
    </submittedName>
</protein>
<accession>A0A0B5D5G0</accession>
<evidence type="ECO:0000313" key="2">
    <source>
        <dbReference type="Proteomes" id="UP000297089"/>
    </source>
</evidence>
<gene>
    <name evidence="1" type="primary">ORF48</name>
</gene>
<organism evidence="1 2">
    <name type="scientific">macacine gammaherpesvirus 12</name>
    <dbReference type="NCBI Taxonomy" id="2560571"/>
    <lineage>
        <taxon>Viruses</taxon>
        <taxon>Duplodnaviria</taxon>
        <taxon>Heunggongvirae</taxon>
        <taxon>Peploviricota</taxon>
        <taxon>Herviviricetes</taxon>
        <taxon>Herpesvirales</taxon>
        <taxon>Orthoherpesviridae</taxon>
        <taxon>Gammaherpesvirinae</taxon>
        <taxon>Rhadinovirus</taxon>
        <taxon>Rhadinovirus macacinegamma12</taxon>
    </lineage>
</organism>
<evidence type="ECO:0000313" key="1">
    <source>
        <dbReference type="EMBL" id="AJE29692.1"/>
    </source>
</evidence>
<reference evidence="1 2" key="1">
    <citation type="submission" date="2018-02" db="EMBL/GenBank/DDBJ databases">
        <title>Complete genome sequence of MneRV2, the pig-tailed macaque RV2 rhadinovirus, and evolutionary relationship with rhesus macaque RRV and human herpesvirus 8/KSHV.</title>
        <authorList>
            <person name="Rose T.M."/>
            <person name="Bruce A.G."/>
        </authorList>
    </citation>
    <scope>NUCLEOTIDE SEQUENCE [LARGE SCALE GENOMIC DNA]</scope>
    <source>
        <strain evidence="1 2">J97167</strain>
    </source>
</reference>
<dbReference type="Proteomes" id="UP000297089">
    <property type="component" value="Segment"/>
</dbReference>
<name>A0A0B5D5G0_9GAMA</name>
<proteinExistence type="predicted"/>
<dbReference type="Pfam" id="PF05734">
    <property type="entry name" value="DUF832"/>
    <property type="match status" value="1"/>
</dbReference>
<dbReference type="EMBL" id="KP265674">
    <property type="protein sequence ID" value="AJE29692.1"/>
    <property type="molecule type" value="Genomic_DNA"/>
</dbReference>
<sequence>MAVSIPVPGVNRKTESHWRSIVDAFERHGNADRAIRSLLRFFKGIDHPGFLASLVILKEVAIDSEKTMEKTDLIPLLQGVRFITQQLYMHVKDHASESPVAEIWRDCKERLCLALEQACGCQNCTSAARQLQACQQACRPPRLNPHKRQCGAARLLTAVYNQMVLRARVSVSEFCLNALMCVPREFGFLSADVRVETSRVASCLNLSWLYLILDAYVRTDLTNLDMAVSRACRVSGLDTDEPFYHALVWLKNNCICETDTIFFTVNSTSVATPILMDICASLTGPVPDDIKINMLPLVNDQMRPSVCMESARFVGSCPRMSPTHGLDETKLESTSLTTAFDSVDELLQTLELICGDDEGILDSFISDTDAETEVAESLIDEEIAFEELS</sequence>